<feature type="compositionally biased region" description="Pro residues" evidence="4">
    <location>
        <begin position="1665"/>
        <end position="1696"/>
    </location>
</feature>
<dbReference type="InterPro" id="IPR025724">
    <property type="entry name" value="GAG-pre-integrase_dom"/>
</dbReference>
<feature type="compositionally biased region" description="Basic and acidic residues" evidence="4">
    <location>
        <begin position="2484"/>
        <end position="2494"/>
    </location>
</feature>
<dbReference type="Gene3D" id="3.30.70.270">
    <property type="match status" value="1"/>
</dbReference>
<feature type="coiled-coil region" evidence="3">
    <location>
        <begin position="1782"/>
        <end position="1829"/>
    </location>
</feature>
<dbReference type="InterPro" id="IPR036875">
    <property type="entry name" value="Znf_CCHC_sf"/>
</dbReference>
<dbReference type="PANTHER" id="PTHR11439:SF495">
    <property type="entry name" value="REVERSE TRANSCRIPTASE, RNA-DEPENDENT DNA POLYMERASE-RELATED"/>
    <property type="match status" value="1"/>
</dbReference>
<feature type="region of interest" description="Disordered" evidence="4">
    <location>
        <begin position="2380"/>
        <end position="2413"/>
    </location>
</feature>
<evidence type="ECO:0000256" key="1">
    <source>
        <dbReference type="ARBA" id="ARBA00022750"/>
    </source>
</evidence>
<evidence type="ECO:0000256" key="3">
    <source>
        <dbReference type="SAM" id="Coils"/>
    </source>
</evidence>
<dbReference type="InterPro" id="IPR013103">
    <property type="entry name" value="RVT_2"/>
</dbReference>
<feature type="compositionally biased region" description="Polar residues" evidence="4">
    <location>
        <begin position="2909"/>
        <end position="2919"/>
    </location>
</feature>
<feature type="region of interest" description="Disordered" evidence="4">
    <location>
        <begin position="2158"/>
        <end position="2185"/>
    </location>
</feature>
<dbReference type="InterPro" id="IPR043502">
    <property type="entry name" value="DNA/RNA_pol_sf"/>
</dbReference>
<feature type="region of interest" description="Disordered" evidence="4">
    <location>
        <begin position="2449"/>
        <end position="2494"/>
    </location>
</feature>
<dbReference type="Pfam" id="PF07727">
    <property type="entry name" value="RVT_2"/>
    <property type="match status" value="1"/>
</dbReference>
<accession>A0A6L2K9Y5</accession>
<dbReference type="InterPro" id="IPR054722">
    <property type="entry name" value="PolX-like_BBD"/>
</dbReference>
<dbReference type="GO" id="GO:0008270">
    <property type="term" value="F:zinc ion binding"/>
    <property type="evidence" value="ECO:0007669"/>
    <property type="project" value="UniProtKB-KW"/>
</dbReference>
<dbReference type="PANTHER" id="PTHR11439">
    <property type="entry name" value="GAG-POL-RELATED RETROTRANSPOSON"/>
    <property type="match status" value="1"/>
</dbReference>
<evidence type="ECO:0000313" key="6">
    <source>
        <dbReference type="EMBL" id="GEU46273.1"/>
    </source>
</evidence>
<comment type="caution">
    <text evidence="6">The sequence shown here is derived from an EMBL/GenBank/DDBJ whole genome shotgun (WGS) entry which is preliminary data.</text>
</comment>
<dbReference type="SUPFAM" id="SSF57756">
    <property type="entry name" value="Retrovirus zinc finger-like domains"/>
    <property type="match status" value="1"/>
</dbReference>
<name>A0A6L2K9Y5_TANCI</name>
<sequence length="3329" mass="378328">MESQSKTIQTVSALKLPMLKTGDYDLQSMRMEQYLTHTDYDLWEVIVSGDAHAVIALVSGGAEAAIPPKTTEQKIARRNELKAKSTLLLAIPDEHLLKFHEIKDAKTLSEAIKTRFQGNKESKKIQKTILKQQYENFAASRFKGLDKTYDKFQKLNRQLEIHGEVISHEDANLKLLRSLPSAWNTHTLIMQNKSDLDMLSMDDLYNNLKVYEAEIKVQSSSGLNSQNGNRNGDNIRRVVSVETPINALVVTDGMGYDWSYQAKKEPTDLALMYDPLREIMNNANLEVIAYQLGLESLEARIVVHQKTEAVFEEDIAFLKYDVKVVAAAKLPILNPNKFDLWKMRIEKYFLMTDYSLWEVILNGDSPSPTRIVDGVVQIIAPTTAEQRLAKENELKARGALLMALPDKHQLKFNIHKDAKTLMEAIEKRIKADLEKQSLDDLFNNLKIYEAEVKGSSTSSQNTQYIAFVSSNNTDSANESVSAIPSVSAASSKAPVSTLQNVDSLSDAVIYYFFASQSNSPQLDNKDLKQIDPDDLKEMDLKWQMPMLTIRAKRFLNRTGRNLGTYTIRFDMSKVECYNCQRRGHFVRECRSPRDNRNKDTPRRPVLVEVSTSNALVSQCDAVGSYDWSFQADEEPTNYALMAYASSGSSSSSGSDNEVAPCSNACSKAYATLQTHYDKLIVDFRKSQFDVLSYKIGEGYYVVPPPYTGTFMPPKPDLVFNDAPNASETVTNMISDSEDETKIESVPKQKEPSFVPTFEHVKTPRESVKKAEHPKQAINLRTPHQKSRGHKNSWNRKACFVCKSLNHLIKDYDYYEKQIVQNPVWNNALRVNHQNSARMTHPHSNRNVVLTTVLTRSRHVSLNAARPVSTAVPQSTVKSPRPVKHVINKAHSPIRRPINHIPATKNSNFNKRLLLLRLIRLMMFRVPRVMLKKPQQTGRGSQNGNPHQALKDKGVIDSGFSRHMTGNIYFLLDFEEFNGGYVAFGRNPKGGKISGKGKIKTGKLDFDDVYFFKELKFNLFIVSQMCDKKNSVLFTNTESVVLSSDYKLPNENHVLLRVPRENNMYNVDLKNVVPSRDLTCHFEKATLDESNLWHRRLGHINLKTMNKLVKGNLVRGNQPNDNADPQNTDDDYAFDVKENENDVHVSTSRSDKTDNKRHDDKAKRDAKGKSHVGSPTGLRDLRAKFEEFSFNITNRVNAISSPVNADGPNPTNSFNTASPSDTVVNIVYSYDKEDVGAEADLSNLETNISVSPIPTTRVHKDHHVNQIIADLNSAPQTRSMARVMDIKSAFLYGTIKEEVYVCQPLGFEDPDYPDKVYVDDIIFGSTNKELCKAFKKSMKNKFQVSSMGELTFFLGLQVRQKDDGIFISQDKYVAEILRKFGFTDVKSASTPIETEKPLLKDLDVKRTFRYLKGKPHLGLWYPKDSSFNLVAYSDSDYVGASLNRKSTTGGCQFLGCRLISWQCKKQTVVVTSSTEAEYVAAASCCAQGEKSSMKLLEWNLHVTNVLSAGQTPDLKCEELASPKQTALGKDYSNPFLAGSFPKLNEDVIRRDIRLNDADGVECLPNKEIFAELAHIGYEKPPPKLTFYKAFFSTQWKFLIHTLVLCVSAKRTAWNTFSYSMASAVIYLATDDLTSHNTKYTSPALTQKVQPLPQATKEEEIEIPTAPTHPSPTNAPSPPPQDPTPTPHATPPALPPQEQPRSPYESSMSNLNTLMETCASLSQKVAELEQDKLTKASEILKLKKRVKKLERKKRSMSSRRMHPNKGGEKIEVIDADEDITLVDVETQEKKLIKMKAEKTKLLDEQIAQRLHDEEVKKAAAKEKMYQNLKKKPVSIAQARKNMIIYLKNMAGYKMEHFRGMTYDKGNSHRRFKNIFDREDLVALWNLVKENFSSTVPSVDKEKALWVELKILFEPDTDDVLWKLQRHDMLMLTKKYYPLSNGVMTLMLSAKLQVEEDSEMARDLVMKIFIEANKPKSKRINAAGSNITAAGSRLILLRKVNTAAKVTEEITLSGIKIYSSQRTHIARYVNTAATRPIVNGTRPASNIFNKAHSHVKRPFNKFTTNKNSNFTQKVNTVKGNVTTVGSKTVVRNKNRNGENVVKFSACWIWRPTGNVIDHISKDSGSYILKRFNYVDLQGRLNKTECYQLKVNAARHTLTTARRTKRGWDTKIPQSSGPPKKVGDEAVYTREDDRVVRAATTTASLEAQQKSGNINKTRSTKTLNEPSPQGTGSGSGSRRHVTTLGDTDAQTRFETASKQSYNLPLLEVNTSRSGEDNMEHQDDLKDFIPPTPHDSPLSRGHTLGSDEVNAVEPIFIASDAVNAASVIPDVSAAGPSTNTARDIFKDGMTSIVDTLMAIRSIRPITTLIVIHNVEEEPRRATLLPIVQSQDKESSKKRSRAYHNKESVKKQKLEEDDAEKEELRSCLDIVPVDDIAINVESLATKYPIKKRHDYDALGSKQPPSHQSSTWKTYDTREASSSSSKQKSVPHSEKPIKEGHRVVPEVSKPFPFGGPPGQNLHPNDSEDLYLLHHHGKLNHVSGSNKVNMFNAVNMWIRNVVIKIRVEDLQLSIESYQMKLNLTDPNWDASDFLFKEDYTIISKPRAVIYKDRNDQKKMMRETEVHKFSDGTLTRTLEKLDHMVKDFMLFKYRPNMKIRIWSEDDRRRSKQFMEVIKRRLKIRRIFRSLESFVSGSQNQRNVPKDNPLVSVAVLRPASSASYSASLFVVSNLNRRAYIYSFPSRLISINTILEPLELEAPSVRKFLRAFPTKWRPKVTTIEESKEISTLPLDELIGNLKVYKVVLEKESKASKIKKEKYKSLALDVRKMSSDEEESCLGSDEEYAIVDVEVTVKKKTTPRKMKFVSWHSTIKVLSNTPYNSSSSLDSESLQNKPLLPFTIKGRLYSSYETGRTGCQLLNTPKSTHPPLTSLPPAPSQPSKKSSPLAINLDPIELIFSTRPTSSYLFFDSIEDLPPRTTNPPSPQPSFDTIKRLANQPPPIPAIEPPLPLMPPHLPPLGSNNPFPVLTHEMFYDHFQRTKVIVNDHRKEMRTMPFRLCNAPATFQRCMTAIFHDMVEDFMEVFMDDFSVFVFNIEIKDKKRVENLAADHLSRLENPNMGELAEEEITDKFPDKHLMILMTKLNEEEPWYADYLNYIVEKVIPPKWTLERRKWFFSQNRLQNTNRMYPFRMVYNKACHLLVEIEHKAYWALKQCNMDLTTTGKKFMKLNELMELRDKAYENARIYKERTKKWHDSRLRGDKDFKNGDKVLLFNSRLKLHPGKIKSKWFGPFILKTMYPYRAIEITDKNGSSFKVNGQRLQKYYDRTFNTKDNENVELDE</sequence>
<feature type="compositionally biased region" description="Polar residues" evidence="4">
    <location>
        <begin position="1114"/>
        <end position="1125"/>
    </location>
</feature>
<dbReference type="SMART" id="SM00343">
    <property type="entry name" value="ZnF_C2HC"/>
    <property type="match status" value="1"/>
</dbReference>
<dbReference type="GO" id="GO:0003676">
    <property type="term" value="F:nucleic acid binding"/>
    <property type="evidence" value="ECO:0007669"/>
    <property type="project" value="InterPro"/>
</dbReference>
<dbReference type="EMBL" id="BKCJ010002103">
    <property type="protein sequence ID" value="GEU46273.1"/>
    <property type="molecule type" value="Genomic_DNA"/>
</dbReference>
<dbReference type="Pfam" id="PF14223">
    <property type="entry name" value="Retrotran_gag_2"/>
    <property type="match status" value="1"/>
</dbReference>
<dbReference type="CDD" id="cd09272">
    <property type="entry name" value="RNase_HI_RT_Ty1"/>
    <property type="match status" value="1"/>
</dbReference>
<feature type="region of interest" description="Disordered" evidence="4">
    <location>
        <begin position="1662"/>
        <end position="1706"/>
    </location>
</feature>
<keyword evidence="2" id="KW-0862">Zinc</keyword>
<dbReference type="Pfam" id="PF00098">
    <property type="entry name" value="zf-CCHC"/>
    <property type="match status" value="1"/>
</dbReference>
<keyword evidence="3" id="KW-0175">Coiled coil</keyword>
<feature type="compositionally biased region" description="Basic and acidic residues" evidence="4">
    <location>
        <begin position="1133"/>
        <end position="1167"/>
    </location>
</feature>
<protein>
    <submittedName>
        <fullName evidence="6">Ribonuclease H-like domain-containing protein</fullName>
    </submittedName>
</protein>
<feature type="region of interest" description="Disordered" evidence="4">
    <location>
        <begin position="2197"/>
        <end position="2238"/>
    </location>
</feature>
<evidence type="ECO:0000256" key="4">
    <source>
        <dbReference type="SAM" id="MobiDB-lite"/>
    </source>
</evidence>
<dbReference type="Pfam" id="PF13976">
    <property type="entry name" value="gag_pre-integrs"/>
    <property type="match status" value="1"/>
</dbReference>
<feature type="region of interest" description="Disordered" evidence="4">
    <location>
        <begin position="2909"/>
        <end position="2936"/>
    </location>
</feature>
<keyword evidence="1" id="KW-0645">Protease</keyword>
<keyword evidence="1" id="KW-0378">Hydrolase</keyword>
<evidence type="ECO:0000256" key="2">
    <source>
        <dbReference type="PROSITE-ProRule" id="PRU00047"/>
    </source>
</evidence>
<feature type="compositionally biased region" description="Basic and acidic residues" evidence="4">
    <location>
        <begin position="2398"/>
        <end position="2408"/>
    </location>
</feature>
<organism evidence="6">
    <name type="scientific">Tanacetum cinerariifolium</name>
    <name type="common">Dalmatian daisy</name>
    <name type="synonym">Chrysanthemum cinerariifolium</name>
    <dbReference type="NCBI Taxonomy" id="118510"/>
    <lineage>
        <taxon>Eukaryota</taxon>
        <taxon>Viridiplantae</taxon>
        <taxon>Streptophyta</taxon>
        <taxon>Embryophyta</taxon>
        <taxon>Tracheophyta</taxon>
        <taxon>Spermatophyta</taxon>
        <taxon>Magnoliopsida</taxon>
        <taxon>eudicotyledons</taxon>
        <taxon>Gunneridae</taxon>
        <taxon>Pentapetalae</taxon>
        <taxon>asterids</taxon>
        <taxon>campanulids</taxon>
        <taxon>Asterales</taxon>
        <taxon>Asteraceae</taxon>
        <taxon>Asteroideae</taxon>
        <taxon>Anthemideae</taxon>
        <taxon>Anthemidinae</taxon>
        <taxon>Tanacetum</taxon>
    </lineage>
</organism>
<dbReference type="Pfam" id="PF22936">
    <property type="entry name" value="Pol_BBD"/>
    <property type="match status" value="1"/>
</dbReference>
<feature type="region of interest" description="Disordered" evidence="4">
    <location>
        <begin position="1111"/>
        <end position="1177"/>
    </location>
</feature>
<dbReference type="InterPro" id="IPR001878">
    <property type="entry name" value="Znf_CCHC"/>
</dbReference>
<dbReference type="GO" id="GO:0004190">
    <property type="term" value="F:aspartic-type endopeptidase activity"/>
    <property type="evidence" value="ECO:0007669"/>
    <property type="project" value="UniProtKB-KW"/>
</dbReference>
<evidence type="ECO:0000259" key="5">
    <source>
        <dbReference type="PROSITE" id="PS50158"/>
    </source>
</evidence>
<dbReference type="InterPro" id="IPR043128">
    <property type="entry name" value="Rev_trsase/Diguanyl_cyclase"/>
</dbReference>
<dbReference type="PROSITE" id="PS50158">
    <property type="entry name" value="ZF_CCHC"/>
    <property type="match status" value="1"/>
</dbReference>
<keyword evidence="2" id="KW-0863">Zinc-finger</keyword>
<keyword evidence="2" id="KW-0479">Metal-binding</keyword>
<feature type="domain" description="CCHC-type" evidence="5">
    <location>
        <begin position="576"/>
        <end position="591"/>
    </location>
</feature>
<dbReference type="Gene3D" id="4.10.60.10">
    <property type="entry name" value="Zinc finger, CCHC-type"/>
    <property type="match status" value="1"/>
</dbReference>
<keyword evidence="1" id="KW-0064">Aspartyl protease</keyword>
<dbReference type="SUPFAM" id="SSF56672">
    <property type="entry name" value="DNA/RNA polymerases"/>
    <property type="match status" value="2"/>
</dbReference>
<gene>
    <name evidence="6" type="ORF">Tci_018251</name>
</gene>
<feature type="compositionally biased region" description="Polar residues" evidence="4">
    <location>
        <begin position="2456"/>
        <end position="2467"/>
    </location>
</feature>
<feature type="coiled-coil region" evidence="3">
    <location>
        <begin position="1709"/>
        <end position="1757"/>
    </location>
</feature>
<reference evidence="6" key="1">
    <citation type="journal article" date="2019" name="Sci. Rep.">
        <title>Draft genome of Tanacetum cinerariifolium, the natural source of mosquito coil.</title>
        <authorList>
            <person name="Yamashiro T."/>
            <person name="Shiraishi A."/>
            <person name="Satake H."/>
            <person name="Nakayama K."/>
        </authorList>
    </citation>
    <scope>NUCLEOTIDE SEQUENCE</scope>
</reference>
<feature type="compositionally biased region" description="Polar residues" evidence="4">
    <location>
        <begin position="2197"/>
        <end position="2221"/>
    </location>
</feature>
<proteinExistence type="predicted"/>